<name>A0A816QCM2_BRANA</name>
<protein>
    <submittedName>
        <fullName evidence="1">(rape) hypothetical protein</fullName>
    </submittedName>
</protein>
<accession>A0A816QCM2</accession>
<proteinExistence type="predicted"/>
<evidence type="ECO:0000313" key="1">
    <source>
        <dbReference type="EMBL" id="CAF2059072.1"/>
    </source>
</evidence>
<gene>
    <name evidence="1" type="ORF">DARMORV10_C06P24020.1</name>
</gene>
<reference evidence="1" key="1">
    <citation type="submission" date="2021-01" db="EMBL/GenBank/DDBJ databases">
        <authorList>
            <consortium name="Genoscope - CEA"/>
            <person name="William W."/>
        </authorList>
    </citation>
    <scope>NUCLEOTIDE SEQUENCE</scope>
</reference>
<sequence length="63" mass="7197">MATIDVFEQKKESSAGEKTVGRHRKHEVCRRSWNFQDGSLFVDTCSCCNIVFTRTLSIMCVLP</sequence>
<organism evidence="1">
    <name type="scientific">Brassica napus</name>
    <name type="common">Rape</name>
    <dbReference type="NCBI Taxonomy" id="3708"/>
    <lineage>
        <taxon>Eukaryota</taxon>
        <taxon>Viridiplantae</taxon>
        <taxon>Streptophyta</taxon>
        <taxon>Embryophyta</taxon>
        <taxon>Tracheophyta</taxon>
        <taxon>Spermatophyta</taxon>
        <taxon>Magnoliopsida</taxon>
        <taxon>eudicotyledons</taxon>
        <taxon>Gunneridae</taxon>
        <taxon>Pentapetalae</taxon>
        <taxon>rosids</taxon>
        <taxon>malvids</taxon>
        <taxon>Brassicales</taxon>
        <taxon>Brassicaceae</taxon>
        <taxon>Brassiceae</taxon>
        <taxon>Brassica</taxon>
    </lineage>
</organism>
<dbReference type="EMBL" id="HG994370">
    <property type="protein sequence ID" value="CAF2059072.1"/>
    <property type="molecule type" value="Genomic_DNA"/>
</dbReference>
<dbReference type="Proteomes" id="UP001295469">
    <property type="component" value="Chromosome C06"/>
</dbReference>
<dbReference type="AlphaFoldDB" id="A0A816QCM2"/>